<feature type="signal peptide" evidence="1">
    <location>
        <begin position="1"/>
        <end position="20"/>
    </location>
</feature>
<gene>
    <name evidence="2" type="ORF">P154DRAFT_576177</name>
</gene>
<keyword evidence="1" id="KW-0732">Signal</keyword>
<evidence type="ECO:0000256" key="1">
    <source>
        <dbReference type="SAM" id="SignalP"/>
    </source>
</evidence>
<evidence type="ECO:0000313" key="2">
    <source>
        <dbReference type="EMBL" id="KAF2000152.1"/>
    </source>
</evidence>
<dbReference type="AlphaFoldDB" id="A0A6A5WEW0"/>
<keyword evidence="3" id="KW-1185">Reference proteome</keyword>
<organism evidence="2 3">
    <name type="scientific">Amniculicola lignicola CBS 123094</name>
    <dbReference type="NCBI Taxonomy" id="1392246"/>
    <lineage>
        <taxon>Eukaryota</taxon>
        <taxon>Fungi</taxon>
        <taxon>Dikarya</taxon>
        <taxon>Ascomycota</taxon>
        <taxon>Pezizomycotina</taxon>
        <taxon>Dothideomycetes</taxon>
        <taxon>Pleosporomycetidae</taxon>
        <taxon>Pleosporales</taxon>
        <taxon>Amniculicolaceae</taxon>
        <taxon>Amniculicola</taxon>
    </lineage>
</organism>
<sequence length="128" mass="13382">MKSFAAITASALFFLATTTALPVVTSTLLPSADAPAVAIIEAILTTGEVKQRKIAISSQTDNSPNPLKWKSAVLKEVQGVDPELVACVARKNFSSTSAGTLLIGKSVDFVAGTQITSIICDFKVNLDL</sequence>
<feature type="chain" id="PRO_5025625697" evidence="1">
    <location>
        <begin position="21"/>
        <end position="128"/>
    </location>
</feature>
<name>A0A6A5WEW0_9PLEO</name>
<accession>A0A6A5WEW0</accession>
<dbReference type="EMBL" id="ML977590">
    <property type="protein sequence ID" value="KAF2000152.1"/>
    <property type="molecule type" value="Genomic_DNA"/>
</dbReference>
<dbReference type="Proteomes" id="UP000799779">
    <property type="component" value="Unassembled WGS sequence"/>
</dbReference>
<protein>
    <submittedName>
        <fullName evidence="2">Uncharacterized protein</fullName>
    </submittedName>
</protein>
<reference evidence="2" key="1">
    <citation type="journal article" date="2020" name="Stud. Mycol.">
        <title>101 Dothideomycetes genomes: a test case for predicting lifestyles and emergence of pathogens.</title>
        <authorList>
            <person name="Haridas S."/>
            <person name="Albert R."/>
            <person name="Binder M."/>
            <person name="Bloem J."/>
            <person name="Labutti K."/>
            <person name="Salamov A."/>
            <person name="Andreopoulos B."/>
            <person name="Baker S."/>
            <person name="Barry K."/>
            <person name="Bills G."/>
            <person name="Bluhm B."/>
            <person name="Cannon C."/>
            <person name="Castanera R."/>
            <person name="Culley D."/>
            <person name="Daum C."/>
            <person name="Ezra D."/>
            <person name="Gonzalez J."/>
            <person name="Henrissat B."/>
            <person name="Kuo A."/>
            <person name="Liang C."/>
            <person name="Lipzen A."/>
            <person name="Lutzoni F."/>
            <person name="Magnuson J."/>
            <person name="Mondo S."/>
            <person name="Nolan M."/>
            <person name="Ohm R."/>
            <person name="Pangilinan J."/>
            <person name="Park H.-J."/>
            <person name="Ramirez L."/>
            <person name="Alfaro M."/>
            <person name="Sun H."/>
            <person name="Tritt A."/>
            <person name="Yoshinaga Y."/>
            <person name="Zwiers L.-H."/>
            <person name="Turgeon B."/>
            <person name="Goodwin S."/>
            <person name="Spatafora J."/>
            <person name="Crous P."/>
            <person name="Grigoriev I."/>
        </authorList>
    </citation>
    <scope>NUCLEOTIDE SEQUENCE</scope>
    <source>
        <strain evidence="2">CBS 123094</strain>
    </source>
</reference>
<evidence type="ECO:0000313" key="3">
    <source>
        <dbReference type="Proteomes" id="UP000799779"/>
    </source>
</evidence>
<proteinExistence type="predicted"/>